<accession>A0A0L0T7T3</accession>
<feature type="region of interest" description="Disordered" evidence="1">
    <location>
        <begin position="1"/>
        <end position="20"/>
    </location>
</feature>
<protein>
    <recommendedName>
        <fullName evidence="2">Multiple myeloma tumor-associated protein 2-like N-terminal domain-containing protein</fullName>
    </recommendedName>
</protein>
<dbReference type="PANTHER" id="PTHR14580:SF0">
    <property type="entry name" value="MULTIPLE MYELOMA TUMOR-ASSOCIATED PROTEIN 2"/>
    <property type="match status" value="1"/>
</dbReference>
<reference evidence="3 4" key="1">
    <citation type="submission" date="2009-11" db="EMBL/GenBank/DDBJ databases">
        <title>Annotation of Allomyces macrogynus ATCC 38327.</title>
        <authorList>
            <consortium name="The Broad Institute Genome Sequencing Platform"/>
            <person name="Russ C."/>
            <person name="Cuomo C."/>
            <person name="Burger G."/>
            <person name="Gray M.W."/>
            <person name="Holland P.W.H."/>
            <person name="King N."/>
            <person name="Lang F.B.F."/>
            <person name="Roger A.J."/>
            <person name="Ruiz-Trillo I."/>
            <person name="Young S.K."/>
            <person name="Zeng Q."/>
            <person name="Gargeya S."/>
            <person name="Fitzgerald M."/>
            <person name="Haas B."/>
            <person name="Abouelleil A."/>
            <person name="Alvarado L."/>
            <person name="Arachchi H.M."/>
            <person name="Berlin A."/>
            <person name="Chapman S.B."/>
            <person name="Gearin G."/>
            <person name="Goldberg J."/>
            <person name="Griggs A."/>
            <person name="Gujja S."/>
            <person name="Hansen M."/>
            <person name="Heiman D."/>
            <person name="Howarth C."/>
            <person name="Larimer J."/>
            <person name="Lui A."/>
            <person name="MacDonald P.J.P."/>
            <person name="McCowen C."/>
            <person name="Montmayeur A."/>
            <person name="Murphy C."/>
            <person name="Neiman D."/>
            <person name="Pearson M."/>
            <person name="Priest M."/>
            <person name="Roberts A."/>
            <person name="Saif S."/>
            <person name="Shea T."/>
            <person name="Sisk P."/>
            <person name="Stolte C."/>
            <person name="Sykes S."/>
            <person name="Wortman J."/>
            <person name="Nusbaum C."/>
            <person name="Birren B."/>
        </authorList>
    </citation>
    <scope>NUCLEOTIDE SEQUENCE [LARGE SCALE GENOMIC DNA]</scope>
    <source>
        <strain evidence="3 4">ATCC 38327</strain>
    </source>
</reference>
<dbReference type="PANTHER" id="PTHR14580">
    <property type="entry name" value="MULTIPLE MYELOMA TUMOR-ASSOCIATED PROTEIN 2 FAMILY MEMBER"/>
    <property type="match status" value="1"/>
</dbReference>
<name>A0A0L0T7T3_ALLM3</name>
<dbReference type="Pfam" id="PF10159">
    <property type="entry name" value="MMtag"/>
    <property type="match status" value="1"/>
</dbReference>
<dbReference type="VEuPathDB" id="FungiDB:AMAG_14923"/>
<evidence type="ECO:0000256" key="1">
    <source>
        <dbReference type="SAM" id="MobiDB-lite"/>
    </source>
</evidence>
<dbReference type="EMBL" id="GG745368">
    <property type="protein sequence ID" value="KNE70807.1"/>
    <property type="molecule type" value="Genomic_DNA"/>
</dbReference>
<evidence type="ECO:0000313" key="3">
    <source>
        <dbReference type="EMBL" id="KNE70807.1"/>
    </source>
</evidence>
<evidence type="ECO:0000313" key="4">
    <source>
        <dbReference type="Proteomes" id="UP000054350"/>
    </source>
</evidence>
<proteinExistence type="predicted"/>
<feature type="domain" description="Multiple myeloma tumor-associated protein 2-like N-terminal" evidence="2">
    <location>
        <begin position="10"/>
        <end position="88"/>
    </location>
</feature>
<dbReference type="Proteomes" id="UP000054350">
    <property type="component" value="Unassembled WGS sequence"/>
</dbReference>
<keyword evidence="4" id="KW-1185">Reference proteome</keyword>
<dbReference type="eggNOG" id="KOG4520">
    <property type="taxonomic scope" value="Eukaryota"/>
</dbReference>
<organism evidence="3 4">
    <name type="scientific">Allomyces macrogynus (strain ATCC 38327)</name>
    <name type="common">Allomyces javanicus var. macrogynus</name>
    <dbReference type="NCBI Taxonomy" id="578462"/>
    <lineage>
        <taxon>Eukaryota</taxon>
        <taxon>Fungi</taxon>
        <taxon>Fungi incertae sedis</taxon>
        <taxon>Blastocladiomycota</taxon>
        <taxon>Blastocladiomycetes</taxon>
        <taxon>Blastocladiales</taxon>
        <taxon>Blastocladiaceae</taxon>
        <taxon>Allomyces</taxon>
    </lineage>
</organism>
<dbReference type="InterPro" id="IPR019315">
    <property type="entry name" value="MMTA2_N"/>
</dbReference>
<dbReference type="OrthoDB" id="5390672at2759"/>
<dbReference type="AlphaFoldDB" id="A0A0L0T7T3"/>
<evidence type="ECO:0000259" key="2">
    <source>
        <dbReference type="Pfam" id="PF10159"/>
    </source>
</evidence>
<gene>
    <name evidence="3" type="ORF">AMAG_14923</name>
</gene>
<feature type="region of interest" description="Disordered" evidence="1">
    <location>
        <begin position="113"/>
        <end position="137"/>
    </location>
</feature>
<reference evidence="4" key="2">
    <citation type="submission" date="2009-11" db="EMBL/GenBank/DDBJ databases">
        <title>The Genome Sequence of Allomyces macrogynus strain ATCC 38327.</title>
        <authorList>
            <consortium name="The Broad Institute Genome Sequencing Platform"/>
            <person name="Russ C."/>
            <person name="Cuomo C."/>
            <person name="Shea T."/>
            <person name="Young S.K."/>
            <person name="Zeng Q."/>
            <person name="Koehrsen M."/>
            <person name="Haas B."/>
            <person name="Borodovsky M."/>
            <person name="Guigo R."/>
            <person name="Alvarado L."/>
            <person name="Berlin A."/>
            <person name="Borenstein D."/>
            <person name="Chen Z."/>
            <person name="Engels R."/>
            <person name="Freedman E."/>
            <person name="Gellesch M."/>
            <person name="Goldberg J."/>
            <person name="Griggs A."/>
            <person name="Gujja S."/>
            <person name="Heiman D."/>
            <person name="Hepburn T."/>
            <person name="Howarth C."/>
            <person name="Jen D."/>
            <person name="Larson L."/>
            <person name="Lewis B."/>
            <person name="Mehta T."/>
            <person name="Park D."/>
            <person name="Pearson M."/>
            <person name="Roberts A."/>
            <person name="Saif S."/>
            <person name="Shenoy N."/>
            <person name="Sisk P."/>
            <person name="Stolte C."/>
            <person name="Sykes S."/>
            <person name="Walk T."/>
            <person name="White J."/>
            <person name="Yandava C."/>
            <person name="Burger G."/>
            <person name="Gray M.W."/>
            <person name="Holland P.W.H."/>
            <person name="King N."/>
            <person name="Lang F.B.F."/>
            <person name="Roger A.J."/>
            <person name="Ruiz-Trillo I."/>
            <person name="Lander E."/>
            <person name="Nusbaum C."/>
        </authorList>
    </citation>
    <scope>NUCLEOTIDE SEQUENCE [LARGE SCALE GENOMIC DNA]</scope>
    <source>
        <strain evidence="4">ATCC 38327</strain>
    </source>
</reference>
<dbReference type="InterPro" id="IPR039207">
    <property type="entry name" value="MMTAG2-like"/>
</dbReference>
<sequence length="137" mass="15128">MSFHVPVRGGNRGGRDRFSWEDVKNDKHRENYLGHSVMAPVGRWQKGRDLTWYAKAGSTEAEAAEAARVEELRRIKAAEQDAMMVALGLKKPDRGNEDVHRTKEELAQIMSTMSGENEEAGVEPPVDTVPGLGAGKL</sequence>